<dbReference type="OrthoDB" id="8478166at2"/>
<keyword evidence="2" id="KW-1185">Reference proteome</keyword>
<organism evidence="1 2">
    <name type="scientific">Teichococcus aestuarii</name>
    <dbReference type="NCBI Taxonomy" id="568898"/>
    <lineage>
        <taxon>Bacteria</taxon>
        <taxon>Pseudomonadati</taxon>
        <taxon>Pseudomonadota</taxon>
        <taxon>Alphaproteobacteria</taxon>
        <taxon>Acetobacterales</taxon>
        <taxon>Roseomonadaceae</taxon>
        <taxon>Roseomonas</taxon>
    </lineage>
</organism>
<dbReference type="RefSeq" id="WP_109516896.1">
    <property type="nucleotide sequence ID" value="NZ_PDOA01000005.1"/>
</dbReference>
<dbReference type="AlphaFoldDB" id="A0A2U1V4X2"/>
<comment type="caution">
    <text evidence="1">The sequence shown here is derived from an EMBL/GenBank/DDBJ whole genome shotgun (WGS) entry which is preliminary data.</text>
</comment>
<dbReference type="Pfam" id="PF09898">
    <property type="entry name" value="DUF2125"/>
    <property type="match status" value="1"/>
</dbReference>
<accession>A0A2U1V4X2</accession>
<evidence type="ECO:0008006" key="3">
    <source>
        <dbReference type="Google" id="ProtNLM"/>
    </source>
</evidence>
<dbReference type="InterPro" id="IPR018666">
    <property type="entry name" value="DUF2125"/>
</dbReference>
<sequence length="349" mass="36079">MTRKPQDPSPRRRHRAGWWLLGLALPLALLGAGHAVLWRLAAQRLEAGFHAWAEARRAQGWQVAHGPPSPGGWPLAATLALPAPRVAVPGAAGWQAEALMLRVRLLRPGTLEAEPEGRQSLRLGGAILPFAAGRILATLPLEAGRAPDRATVTATQLRIGTGAEATAVEAASAHLATAPDAREGEAALTLSLSLDGVMLPLATPLGRQVEAATLEAVMTGPLPGPSLLPARAMQWRDSGGALEVRALTLRAGEVAASAAATLVLDAALQPMGAGTLRIAGAPRLLEALGAAGLVPPRTATLARGLLPLLSRPDPETGQPTLEVPVTLENRTLSAARIPLARLPALALPE</sequence>
<evidence type="ECO:0000313" key="1">
    <source>
        <dbReference type="EMBL" id="PWC28978.1"/>
    </source>
</evidence>
<protein>
    <recommendedName>
        <fullName evidence="3">DUF2125 domain-containing protein</fullName>
    </recommendedName>
</protein>
<reference evidence="2" key="1">
    <citation type="submission" date="2017-10" db="EMBL/GenBank/DDBJ databases">
        <authorList>
            <person name="Toshchakov S.V."/>
            <person name="Goeva M.A."/>
        </authorList>
    </citation>
    <scope>NUCLEOTIDE SEQUENCE [LARGE SCALE GENOMIC DNA]</scope>
    <source>
        <strain evidence="2">JR1/69-1-13</strain>
    </source>
</reference>
<evidence type="ECO:0000313" key="2">
    <source>
        <dbReference type="Proteomes" id="UP000245048"/>
    </source>
</evidence>
<dbReference type="Proteomes" id="UP000245048">
    <property type="component" value="Unassembled WGS sequence"/>
</dbReference>
<proteinExistence type="predicted"/>
<gene>
    <name evidence="1" type="ORF">CR165_10300</name>
</gene>
<name>A0A2U1V4X2_9PROT</name>
<dbReference type="EMBL" id="PDOA01000005">
    <property type="protein sequence ID" value="PWC28978.1"/>
    <property type="molecule type" value="Genomic_DNA"/>
</dbReference>